<proteinExistence type="predicted"/>
<dbReference type="STRING" id="80966.ENSAPOP00000026869"/>
<feature type="signal peptide" evidence="2">
    <location>
        <begin position="1"/>
        <end position="18"/>
    </location>
</feature>
<reference evidence="3" key="2">
    <citation type="submission" date="2025-09" db="UniProtKB">
        <authorList>
            <consortium name="Ensembl"/>
        </authorList>
    </citation>
    <scope>IDENTIFICATION</scope>
</reference>
<dbReference type="Pfam" id="PF00277">
    <property type="entry name" value="SAA"/>
    <property type="match status" value="1"/>
</dbReference>
<name>A0A3Q1GCF8_9TELE</name>
<evidence type="ECO:0000313" key="4">
    <source>
        <dbReference type="Proteomes" id="UP000257200"/>
    </source>
</evidence>
<feature type="region of interest" description="Disordered" evidence="1">
    <location>
        <begin position="72"/>
        <end position="103"/>
    </location>
</feature>
<feature type="compositionally biased region" description="Basic and acidic residues" evidence="1">
    <location>
        <begin position="87"/>
        <end position="103"/>
    </location>
</feature>
<dbReference type="InParanoid" id="A0A3Q1GCF8"/>
<keyword evidence="2" id="KW-0732">Signal</keyword>
<evidence type="ECO:0000313" key="3">
    <source>
        <dbReference type="Ensembl" id="ENSAPOP00000026869.1"/>
    </source>
</evidence>
<dbReference type="SMART" id="SM00197">
    <property type="entry name" value="SAA"/>
    <property type="match status" value="1"/>
</dbReference>
<dbReference type="InterPro" id="IPR000096">
    <property type="entry name" value="Serum_amyloid_A"/>
</dbReference>
<keyword evidence="4" id="KW-1185">Reference proteome</keyword>
<dbReference type="Ensembl" id="ENSAPOT00000002630.1">
    <property type="protein sequence ID" value="ENSAPOP00000026869.1"/>
    <property type="gene ID" value="ENSAPOG00000011013.1"/>
</dbReference>
<sequence>MKLLLAGLVLLLIVEINAQLYNFPAEATQGELDMANAYDDREDANWKGSNTYNHQVAVKGTAKEWSQGVMGCGAEDTDADQQANRLEGNDPNHFRPEGLPDKY</sequence>
<protein>
    <submittedName>
        <fullName evidence="3">Serum amyloid A-1 protein-like</fullName>
    </submittedName>
</protein>
<dbReference type="Gene3D" id="1.10.132.110">
    <property type="entry name" value="Serum amyloid A protein"/>
    <property type="match status" value="2"/>
</dbReference>
<accession>A0A3Q1GCF8</accession>
<dbReference type="Proteomes" id="UP000257200">
    <property type="component" value="Unplaced"/>
</dbReference>
<dbReference type="AlphaFoldDB" id="A0A3Q1GCF8"/>
<evidence type="ECO:0000256" key="2">
    <source>
        <dbReference type="SAM" id="SignalP"/>
    </source>
</evidence>
<reference evidence="3" key="1">
    <citation type="submission" date="2025-08" db="UniProtKB">
        <authorList>
            <consortium name="Ensembl"/>
        </authorList>
    </citation>
    <scope>IDENTIFICATION</scope>
</reference>
<feature type="chain" id="PRO_5018609489" evidence="2">
    <location>
        <begin position="19"/>
        <end position="103"/>
    </location>
</feature>
<evidence type="ECO:0000256" key="1">
    <source>
        <dbReference type="SAM" id="MobiDB-lite"/>
    </source>
</evidence>
<dbReference type="FunCoup" id="A0A3Q1GCF8">
    <property type="interactions" value="770"/>
</dbReference>
<dbReference type="GO" id="GO:0005576">
    <property type="term" value="C:extracellular region"/>
    <property type="evidence" value="ECO:0007669"/>
    <property type="project" value="InterPro"/>
</dbReference>
<organism evidence="3 4">
    <name type="scientific">Acanthochromis polyacanthus</name>
    <name type="common">spiny chromis</name>
    <dbReference type="NCBI Taxonomy" id="80966"/>
    <lineage>
        <taxon>Eukaryota</taxon>
        <taxon>Metazoa</taxon>
        <taxon>Chordata</taxon>
        <taxon>Craniata</taxon>
        <taxon>Vertebrata</taxon>
        <taxon>Euteleostomi</taxon>
        <taxon>Actinopterygii</taxon>
        <taxon>Neopterygii</taxon>
        <taxon>Teleostei</taxon>
        <taxon>Neoteleostei</taxon>
        <taxon>Acanthomorphata</taxon>
        <taxon>Ovalentaria</taxon>
        <taxon>Pomacentridae</taxon>
        <taxon>Acanthochromis</taxon>
    </lineage>
</organism>